<feature type="transmembrane region" description="Helical" evidence="1">
    <location>
        <begin position="118"/>
        <end position="136"/>
    </location>
</feature>
<protein>
    <submittedName>
        <fullName evidence="2">Uncharacterized protein</fullName>
    </submittedName>
</protein>
<sequence length="157" mass="17950">MFIWDIDKILDSIRNDRFSESDKLKYYIITSLFSLFIAFETFDLLSVSGIIKIILIISLTVIGAIYIYNKNHDGKNFIERTTIFAVPLSFRMILIGGVYGVIAGIVSEIVGCPDCIQSPYFSIITTFIFAIIAIYWEGCWFSRLSENEIKEIETNTD</sequence>
<organism evidence="2">
    <name type="scientific">marine metagenome</name>
    <dbReference type="NCBI Taxonomy" id="408172"/>
    <lineage>
        <taxon>unclassified sequences</taxon>
        <taxon>metagenomes</taxon>
        <taxon>ecological metagenomes</taxon>
    </lineage>
</organism>
<feature type="transmembrane region" description="Helical" evidence="1">
    <location>
        <begin position="81"/>
        <end position="106"/>
    </location>
</feature>
<evidence type="ECO:0000313" key="2">
    <source>
        <dbReference type="EMBL" id="SVC16151.1"/>
    </source>
</evidence>
<reference evidence="2" key="1">
    <citation type="submission" date="2018-05" db="EMBL/GenBank/DDBJ databases">
        <authorList>
            <person name="Lanie J.A."/>
            <person name="Ng W.-L."/>
            <person name="Kazmierczak K.M."/>
            <person name="Andrzejewski T.M."/>
            <person name="Davidsen T.M."/>
            <person name="Wayne K.J."/>
            <person name="Tettelin H."/>
            <person name="Glass J.I."/>
            <person name="Rusch D."/>
            <person name="Podicherti R."/>
            <person name="Tsui H.-C.T."/>
            <person name="Winkler M.E."/>
        </authorList>
    </citation>
    <scope>NUCLEOTIDE SEQUENCE</scope>
</reference>
<keyword evidence="1" id="KW-0812">Transmembrane</keyword>
<keyword evidence="1" id="KW-1133">Transmembrane helix</keyword>
<evidence type="ECO:0000256" key="1">
    <source>
        <dbReference type="SAM" id="Phobius"/>
    </source>
</evidence>
<feature type="transmembrane region" description="Helical" evidence="1">
    <location>
        <begin position="24"/>
        <end position="42"/>
    </location>
</feature>
<dbReference type="EMBL" id="UINC01076719">
    <property type="protein sequence ID" value="SVC16151.1"/>
    <property type="molecule type" value="Genomic_DNA"/>
</dbReference>
<feature type="transmembrane region" description="Helical" evidence="1">
    <location>
        <begin position="48"/>
        <end position="69"/>
    </location>
</feature>
<gene>
    <name evidence="2" type="ORF">METZ01_LOCUS269005</name>
</gene>
<keyword evidence="1" id="KW-0472">Membrane</keyword>
<dbReference type="AlphaFoldDB" id="A0A382K0F1"/>
<accession>A0A382K0F1</accession>
<name>A0A382K0F1_9ZZZZ</name>
<proteinExistence type="predicted"/>